<feature type="domain" description="FBD" evidence="1">
    <location>
        <begin position="13"/>
        <end position="86"/>
    </location>
</feature>
<evidence type="ECO:0000313" key="3">
    <source>
        <dbReference type="Proteomes" id="UP000230069"/>
    </source>
</evidence>
<dbReference type="AlphaFoldDB" id="A0A2G5D940"/>
<dbReference type="Pfam" id="PF08387">
    <property type="entry name" value="FBD"/>
    <property type="match status" value="1"/>
</dbReference>
<proteinExistence type="predicted"/>
<dbReference type="EMBL" id="KZ305042">
    <property type="protein sequence ID" value="PIA40039.1"/>
    <property type="molecule type" value="Genomic_DNA"/>
</dbReference>
<gene>
    <name evidence="2" type="ORF">AQUCO_02500038v1</name>
</gene>
<accession>A0A2G5D940</accession>
<dbReference type="InterPro" id="IPR006566">
    <property type="entry name" value="FBD"/>
</dbReference>
<evidence type="ECO:0000259" key="1">
    <source>
        <dbReference type="SMART" id="SM00579"/>
    </source>
</evidence>
<protein>
    <recommendedName>
        <fullName evidence="1">FBD domain-containing protein</fullName>
    </recommendedName>
</protein>
<sequence>MEEYWKLNELPHADILNSLKTVEIRWFYGRKWEHDLVSYILQKAKFLEKMSFSELEQGSARELEKRKGKMRKNFTKLAPNVKILIS</sequence>
<reference evidence="2 3" key="1">
    <citation type="submission" date="2017-09" db="EMBL/GenBank/DDBJ databases">
        <title>WGS assembly of Aquilegia coerulea Goldsmith.</title>
        <authorList>
            <person name="Hodges S."/>
            <person name="Kramer E."/>
            <person name="Nordborg M."/>
            <person name="Tomkins J."/>
            <person name="Borevitz J."/>
            <person name="Derieg N."/>
            <person name="Yan J."/>
            <person name="Mihaltcheva S."/>
            <person name="Hayes R.D."/>
            <person name="Rokhsar D."/>
        </authorList>
    </citation>
    <scope>NUCLEOTIDE SEQUENCE [LARGE SCALE GENOMIC DNA]</scope>
    <source>
        <strain evidence="3">cv. Goldsmith</strain>
    </source>
</reference>
<organism evidence="2 3">
    <name type="scientific">Aquilegia coerulea</name>
    <name type="common">Rocky mountain columbine</name>
    <dbReference type="NCBI Taxonomy" id="218851"/>
    <lineage>
        <taxon>Eukaryota</taxon>
        <taxon>Viridiplantae</taxon>
        <taxon>Streptophyta</taxon>
        <taxon>Embryophyta</taxon>
        <taxon>Tracheophyta</taxon>
        <taxon>Spermatophyta</taxon>
        <taxon>Magnoliopsida</taxon>
        <taxon>Ranunculales</taxon>
        <taxon>Ranunculaceae</taxon>
        <taxon>Thalictroideae</taxon>
        <taxon>Aquilegia</taxon>
    </lineage>
</organism>
<dbReference type="SMART" id="SM00579">
    <property type="entry name" value="FBD"/>
    <property type="match status" value="1"/>
</dbReference>
<keyword evidence="3" id="KW-1185">Reference proteome</keyword>
<evidence type="ECO:0000313" key="2">
    <source>
        <dbReference type="EMBL" id="PIA40039.1"/>
    </source>
</evidence>
<dbReference type="Proteomes" id="UP000230069">
    <property type="component" value="Unassembled WGS sequence"/>
</dbReference>
<name>A0A2G5D940_AQUCA</name>
<dbReference type="InParanoid" id="A0A2G5D940"/>